<dbReference type="Proteomes" id="UP000193224">
    <property type="component" value="Unassembled WGS sequence"/>
</dbReference>
<evidence type="ECO:0000313" key="2">
    <source>
        <dbReference type="EMBL" id="SMC13601.1"/>
    </source>
</evidence>
<gene>
    <name evidence="2" type="ORF">ROA7745_03458</name>
</gene>
<name>A0A1X7BVA9_9RHOB</name>
<dbReference type="AlphaFoldDB" id="A0A1X7BVA9"/>
<feature type="chain" id="PRO_5012982176" evidence="1">
    <location>
        <begin position="27"/>
        <end position="263"/>
    </location>
</feature>
<feature type="signal peptide" evidence="1">
    <location>
        <begin position="1"/>
        <end position="26"/>
    </location>
</feature>
<reference evidence="2 3" key="1">
    <citation type="submission" date="2017-03" db="EMBL/GenBank/DDBJ databases">
        <authorList>
            <person name="Afonso C.L."/>
            <person name="Miller P.J."/>
            <person name="Scott M.A."/>
            <person name="Spackman E."/>
            <person name="Goraichik I."/>
            <person name="Dimitrov K.M."/>
            <person name="Suarez D.L."/>
            <person name="Swayne D.E."/>
        </authorList>
    </citation>
    <scope>NUCLEOTIDE SEQUENCE [LARGE SCALE GENOMIC DNA]</scope>
    <source>
        <strain evidence="2 3">CECT 7745</strain>
    </source>
</reference>
<protein>
    <submittedName>
        <fullName evidence="2">EF hand</fullName>
    </submittedName>
</protein>
<evidence type="ECO:0000313" key="3">
    <source>
        <dbReference type="Proteomes" id="UP000193224"/>
    </source>
</evidence>
<dbReference type="SUPFAM" id="SSF47473">
    <property type="entry name" value="EF-hand"/>
    <property type="match status" value="1"/>
</dbReference>
<dbReference type="RefSeq" id="WP_085801540.1">
    <property type="nucleotide sequence ID" value="NZ_FWXB01000015.1"/>
</dbReference>
<dbReference type="InterPro" id="IPR011992">
    <property type="entry name" value="EF-hand-dom_pair"/>
</dbReference>
<keyword evidence="1" id="KW-0732">Signal</keyword>
<proteinExistence type="predicted"/>
<organism evidence="2 3">
    <name type="scientific">Roseovarius aestuarii</name>
    <dbReference type="NCBI Taxonomy" id="475083"/>
    <lineage>
        <taxon>Bacteria</taxon>
        <taxon>Pseudomonadati</taxon>
        <taxon>Pseudomonadota</taxon>
        <taxon>Alphaproteobacteria</taxon>
        <taxon>Rhodobacterales</taxon>
        <taxon>Roseobacteraceae</taxon>
        <taxon>Roseovarius</taxon>
    </lineage>
</organism>
<keyword evidence="3" id="KW-1185">Reference proteome</keyword>
<evidence type="ECO:0000256" key="1">
    <source>
        <dbReference type="SAM" id="SignalP"/>
    </source>
</evidence>
<accession>A0A1X7BVA9</accession>
<sequence>MPHVPKIPKRRLLFTILLIWPAALQAQQPNDLANDYYVGRAVNEAGALGDQASVELASQRVVAYFFRVQANQDGVVSADDTLDYTRSFVANGNHSRTTDFAKYDLNQDGVATQNELEVSLSQKTWVTASTAYAETRSRLSVEKRFQQLLAERTKSLRDRVSAAPDVDIEAQGDSYAPVEDLQKLLNNTSTWGPPFFSVFDTNSNLQVDFEEFTMPIFAAILAADTDGDGIFSAGEQDLIKEAQKIAEAALRNSKDKFSFPDPR</sequence>
<dbReference type="Gene3D" id="1.10.238.10">
    <property type="entry name" value="EF-hand"/>
    <property type="match status" value="1"/>
</dbReference>
<dbReference type="EMBL" id="FWXB01000015">
    <property type="protein sequence ID" value="SMC13601.1"/>
    <property type="molecule type" value="Genomic_DNA"/>
</dbReference>